<keyword evidence="27" id="KW-0804">Transcription</keyword>
<dbReference type="SMART" id="SM00184">
    <property type="entry name" value="RING"/>
    <property type="match status" value="1"/>
</dbReference>
<dbReference type="PROSITE" id="PS50026">
    <property type="entry name" value="EGF_3"/>
    <property type="match status" value="3"/>
</dbReference>
<evidence type="ECO:0000313" key="40">
    <source>
        <dbReference type="EMBL" id="KAJ3612363.1"/>
    </source>
</evidence>
<feature type="region of interest" description="Disordered" evidence="34">
    <location>
        <begin position="943"/>
        <end position="1190"/>
    </location>
</feature>
<dbReference type="CDD" id="cd19829">
    <property type="entry name" value="Bbox2_TIF1b_C-VI"/>
    <property type="match status" value="1"/>
</dbReference>
<evidence type="ECO:0000256" key="6">
    <source>
        <dbReference type="ARBA" id="ARBA00006127"/>
    </source>
</evidence>
<dbReference type="Pfam" id="PF00439">
    <property type="entry name" value="Bromodomain"/>
    <property type="match status" value="1"/>
</dbReference>
<dbReference type="PROSITE" id="PS00010">
    <property type="entry name" value="ASX_HYDROXYL"/>
    <property type="match status" value="4"/>
</dbReference>
<dbReference type="SUPFAM" id="SSF57845">
    <property type="entry name" value="B-box zinc-binding domain"/>
    <property type="match status" value="1"/>
</dbReference>
<keyword evidence="16" id="KW-0732">Signal</keyword>
<dbReference type="CDD" id="cd00054">
    <property type="entry name" value="EGF_CA"/>
    <property type="match status" value="7"/>
</dbReference>
<evidence type="ECO:0000313" key="41">
    <source>
        <dbReference type="Proteomes" id="UP001148018"/>
    </source>
</evidence>
<dbReference type="InterPro" id="IPR000152">
    <property type="entry name" value="EGF-type_Asp/Asn_hydroxyl_site"/>
</dbReference>
<dbReference type="PANTHER" id="PTHR45915:SF4">
    <property type="entry name" value="TRANSCRIPTION INTERMEDIARY FACTOR 1-ALPHA"/>
    <property type="match status" value="1"/>
</dbReference>
<dbReference type="InterPro" id="IPR049883">
    <property type="entry name" value="NOTCH1_EGF-like"/>
</dbReference>
<feature type="domain" description="EGF-like" evidence="37">
    <location>
        <begin position="1549"/>
        <end position="1593"/>
    </location>
</feature>
<evidence type="ECO:0000256" key="24">
    <source>
        <dbReference type="ARBA" id="ARBA00023117"/>
    </source>
</evidence>
<organism evidence="40 41">
    <name type="scientific">Muraenolepis orangiensis</name>
    <name type="common">Patagonian moray cod</name>
    <dbReference type="NCBI Taxonomy" id="630683"/>
    <lineage>
        <taxon>Eukaryota</taxon>
        <taxon>Metazoa</taxon>
        <taxon>Chordata</taxon>
        <taxon>Craniata</taxon>
        <taxon>Vertebrata</taxon>
        <taxon>Euteleostomi</taxon>
        <taxon>Actinopterygii</taxon>
        <taxon>Neopterygii</taxon>
        <taxon>Teleostei</taxon>
        <taxon>Neoteleostei</taxon>
        <taxon>Acanthomorphata</taxon>
        <taxon>Zeiogadaria</taxon>
        <taxon>Gadariae</taxon>
        <taxon>Gadiformes</taxon>
        <taxon>Muraenolepidoidei</taxon>
        <taxon>Muraenolepididae</taxon>
        <taxon>Muraenolepis</taxon>
    </lineage>
</organism>
<evidence type="ECO:0000256" key="25">
    <source>
        <dbReference type="ARBA" id="ARBA00023125"/>
    </source>
</evidence>
<evidence type="ECO:0000256" key="2">
    <source>
        <dbReference type="ARBA" id="ARBA00004123"/>
    </source>
</evidence>
<evidence type="ECO:0000256" key="19">
    <source>
        <dbReference type="ARBA" id="ARBA00022786"/>
    </source>
</evidence>
<dbReference type="PROSITE" id="PS00518">
    <property type="entry name" value="ZF_RING_1"/>
    <property type="match status" value="1"/>
</dbReference>
<feature type="domain" description="B box-type" evidence="39">
    <location>
        <begin position="189"/>
        <end position="230"/>
    </location>
</feature>
<feature type="compositionally biased region" description="Polar residues" evidence="34">
    <location>
        <begin position="417"/>
        <end position="436"/>
    </location>
</feature>
<evidence type="ECO:0000256" key="5">
    <source>
        <dbReference type="ARBA" id="ARBA00004906"/>
    </source>
</evidence>
<feature type="region of interest" description="Disordered" evidence="34">
    <location>
        <begin position="399"/>
        <end position="726"/>
    </location>
</feature>
<keyword evidence="11" id="KW-0964">Secreted</keyword>
<keyword evidence="17" id="KW-0677">Repeat</keyword>
<feature type="compositionally biased region" description="Low complexity" evidence="34">
    <location>
        <begin position="479"/>
        <end position="491"/>
    </location>
</feature>
<dbReference type="GO" id="GO:0008270">
    <property type="term" value="F:zinc ion binding"/>
    <property type="evidence" value="ECO:0007669"/>
    <property type="project" value="UniProtKB-KW"/>
</dbReference>
<dbReference type="InterPro" id="IPR047058">
    <property type="entry name" value="TIF1b_Bbox2_Znf"/>
</dbReference>
<keyword evidence="21" id="KW-0106">Calcium</keyword>
<evidence type="ECO:0000256" key="10">
    <source>
        <dbReference type="ARBA" id="ARBA00022491"/>
    </source>
</evidence>
<accession>A0A9Q0EVN5</accession>
<dbReference type="InterPro" id="IPR027370">
    <property type="entry name" value="Znf-RING_euk"/>
</dbReference>
<dbReference type="InterPro" id="IPR001965">
    <property type="entry name" value="Znf_PHD"/>
</dbReference>
<dbReference type="Pfam" id="PF12662">
    <property type="entry name" value="cEGF"/>
    <property type="match status" value="3"/>
</dbReference>
<dbReference type="PROSITE" id="PS01187">
    <property type="entry name" value="EGF_CA"/>
    <property type="match status" value="3"/>
</dbReference>
<evidence type="ECO:0000256" key="11">
    <source>
        <dbReference type="ARBA" id="ARBA00022525"/>
    </source>
</evidence>
<dbReference type="GO" id="GO:0005634">
    <property type="term" value="C:nucleus"/>
    <property type="evidence" value="ECO:0007669"/>
    <property type="project" value="UniProtKB-SubCell"/>
</dbReference>
<dbReference type="PROSITE" id="PS50089">
    <property type="entry name" value="ZF_RING_2"/>
    <property type="match status" value="1"/>
</dbReference>
<dbReference type="SUPFAM" id="SSF48371">
    <property type="entry name" value="ARM repeat"/>
    <property type="match status" value="1"/>
</dbReference>
<feature type="compositionally biased region" description="Basic and acidic residues" evidence="34">
    <location>
        <begin position="1132"/>
        <end position="1190"/>
    </location>
</feature>
<dbReference type="GO" id="GO:0061630">
    <property type="term" value="F:ubiquitin protein ligase activity"/>
    <property type="evidence" value="ECO:0007669"/>
    <property type="project" value="UniProtKB-EC"/>
</dbReference>
<dbReference type="SUPFAM" id="SSF57850">
    <property type="entry name" value="RING/U-box"/>
    <property type="match status" value="1"/>
</dbReference>
<feature type="compositionally biased region" description="Polar residues" evidence="34">
    <location>
        <begin position="663"/>
        <end position="680"/>
    </location>
</feature>
<evidence type="ECO:0000256" key="28">
    <source>
        <dbReference type="ARBA" id="ARBA00023180"/>
    </source>
</evidence>
<evidence type="ECO:0000256" key="7">
    <source>
        <dbReference type="ARBA" id="ARBA00008384"/>
    </source>
</evidence>
<evidence type="ECO:0000259" key="37">
    <source>
        <dbReference type="PROSITE" id="PS50026"/>
    </source>
</evidence>
<feature type="compositionally biased region" description="Low complexity" evidence="34">
    <location>
        <begin position="581"/>
        <end position="592"/>
    </location>
</feature>
<dbReference type="Gene3D" id="2.10.25.10">
    <property type="entry name" value="Laminin"/>
    <property type="match status" value="9"/>
</dbReference>
<dbReference type="GO" id="GO:0030496">
    <property type="term" value="C:midbody"/>
    <property type="evidence" value="ECO:0007669"/>
    <property type="project" value="UniProtKB-SubCell"/>
</dbReference>
<evidence type="ECO:0000256" key="31">
    <source>
        <dbReference type="PROSITE-ProRule" id="PRU00024"/>
    </source>
</evidence>
<dbReference type="Gene3D" id="1.20.920.10">
    <property type="entry name" value="Bromodomain-like"/>
    <property type="match status" value="1"/>
</dbReference>
<keyword evidence="22" id="KW-0805">Transcription regulation</keyword>
<dbReference type="InterPro" id="IPR019156">
    <property type="entry name" value="Ataxin-10_domain"/>
</dbReference>
<dbReference type="OrthoDB" id="1870062at2759"/>
<dbReference type="InterPro" id="IPR055088">
    <property type="entry name" value="Fibulin_C"/>
</dbReference>
<feature type="domain" description="EGF-like" evidence="37">
    <location>
        <begin position="1508"/>
        <end position="1543"/>
    </location>
</feature>
<keyword evidence="28" id="KW-0325">Glycoprotein</keyword>
<evidence type="ECO:0000256" key="29">
    <source>
        <dbReference type="ARBA" id="ARBA00023242"/>
    </source>
</evidence>
<dbReference type="Gene3D" id="1.25.10.10">
    <property type="entry name" value="Leucine-rich Repeat Variant"/>
    <property type="match status" value="1"/>
</dbReference>
<dbReference type="SUPFAM" id="SSF47370">
    <property type="entry name" value="Bromodomain"/>
    <property type="match status" value="1"/>
</dbReference>
<dbReference type="InterPro" id="IPR001881">
    <property type="entry name" value="EGF-like_Ca-bd_dom"/>
</dbReference>
<dbReference type="Gene3D" id="3.30.160.60">
    <property type="entry name" value="Classic Zinc Finger"/>
    <property type="match status" value="1"/>
</dbReference>
<evidence type="ECO:0000256" key="22">
    <source>
        <dbReference type="ARBA" id="ARBA00023015"/>
    </source>
</evidence>
<dbReference type="InterPro" id="IPR001841">
    <property type="entry name" value="Znf_RING"/>
</dbReference>
<evidence type="ECO:0000256" key="27">
    <source>
        <dbReference type="ARBA" id="ARBA00023163"/>
    </source>
</evidence>
<evidence type="ECO:0000259" key="38">
    <source>
        <dbReference type="PROSITE" id="PS50089"/>
    </source>
</evidence>
<evidence type="ECO:0000256" key="18">
    <source>
        <dbReference type="ARBA" id="ARBA00022771"/>
    </source>
</evidence>
<keyword evidence="41" id="KW-1185">Reference proteome</keyword>
<comment type="subcellular location">
    <subcellularLocation>
        <location evidence="3">Midbody</location>
    </subcellularLocation>
    <subcellularLocation>
        <location evidence="2">Nucleus</location>
    </subcellularLocation>
    <subcellularLocation>
        <location evidence="4">Secreted</location>
        <location evidence="4">Extracellular space</location>
        <location evidence="4">Extracellular matrix</location>
    </subcellularLocation>
</comment>
<evidence type="ECO:0000256" key="8">
    <source>
        <dbReference type="ARBA" id="ARBA00012483"/>
    </source>
</evidence>
<comment type="caution">
    <text evidence="33">Lacks conserved residue(s) required for the propagation of feature annotation.</text>
</comment>
<dbReference type="InterPro" id="IPR000742">
    <property type="entry name" value="EGF"/>
</dbReference>
<evidence type="ECO:0000256" key="3">
    <source>
        <dbReference type="ARBA" id="ARBA00004214"/>
    </source>
</evidence>
<keyword evidence="10" id="KW-0678">Repressor</keyword>
<dbReference type="InterPro" id="IPR009030">
    <property type="entry name" value="Growth_fac_rcpt_cys_sf"/>
</dbReference>
<dbReference type="Gene3D" id="3.30.40.10">
    <property type="entry name" value="Zinc/RING finger domain, C3HC4 (zinc finger)"/>
    <property type="match status" value="2"/>
</dbReference>
<dbReference type="InterPro" id="IPR019787">
    <property type="entry name" value="Znf_PHD-finger"/>
</dbReference>
<dbReference type="SUPFAM" id="SSF57184">
    <property type="entry name" value="Growth factor receptor domain"/>
    <property type="match status" value="3"/>
</dbReference>
<evidence type="ECO:0000256" key="20">
    <source>
        <dbReference type="ARBA" id="ARBA00022833"/>
    </source>
</evidence>
<dbReference type="Pfam" id="PF22914">
    <property type="entry name" value="Fibulin_C"/>
    <property type="match status" value="1"/>
</dbReference>
<dbReference type="FunFam" id="2.10.25.10:FF:000014">
    <property type="entry name" value="Latent-transforming growth factor beta-binding protein 3"/>
    <property type="match status" value="1"/>
</dbReference>
<dbReference type="EMBL" id="JANIIK010000036">
    <property type="protein sequence ID" value="KAJ3612363.1"/>
    <property type="molecule type" value="Genomic_DNA"/>
</dbReference>
<feature type="compositionally biased region" description="Low complexity" evidence="34">
    <location>
        <begin position="1028"/>
        <end position="1039"/>
    </location>
</feature>
<evidence type="ECO:0000256" key="30">
    <source>
        <dbReference type="ARBA" id="ARBA00045173"/>
    </source>
</evidence>
<dbReference type="Pfam" id="PF00643">
    <property type="entry name" value="zf-B_box"/>
    <property type="match status" value="1"/>
</dbReference>
<reference evidence="40" key="1">
    <citation type="submission" date="2022-07" db="EMBL/GenBank/DDBJ databases">
        <title>Chromosome-level genome of Muraenolepis orangiensis.</title>
        <authorList>
            <person name="Kim J."/>
        </authorList>
    </citation>
    <scope>NUCLEOTIDE SEQUENCE</scope>
    <source>
        <strain evidence="40">KU_S4_2022</strain>
        <tissue evidence="40">Muscle</tissue>
    </source>
</reference>
<dbReference type="GO" id="GO:0000785">
    <property type="term" value="C:chromatin"/>
    <property type="evidence" value="ECO:0007669"/>
    <property type="project" value="TreeGrafter"/>
</dbReference>
<dbReference type="CDD" id="cd16585">
    <property type="entry name" value="RING-HC_TIF1_C-VI"/>
    <property type="match status" value="1"/>
</dbReference>
<dbReference type="SMART" id="SM00179">
    <property type="entry name" value="EGF_CA"/>
    <property type="match status" value="8"/>
</dbReference>
<keyword evidence="15" id="KW-0479">Metal-binding</keyword>
<dbReference type="Pfam" id="PF07645">
    <property type="entry name" value="EGF_CA"/>
    <property type="match status" value="4"/>
</dbReference>
<dbReference type="PROSITE" id="PS50014">
    <property type="entry name" value="BROMODOMAIN_2"/>
    <property type="match status" value="1"/>
</dbReference>
<dbReference type="InterPro" id="IPR019786">
    <property type="entry name" value="Zinc_finger_PHD-type_CS"/>
</dbReference>
<dbReference type="FunFam" id="2.10.25.10:FF:000078">
    <property type="entry name" value="Fibulin-1"/>
    <property type="match status" value="1"/>
</dbReference>
<evidence type="ECO:0000259" key="36">
    <source>
        <dbReference type="PROSITE" id="PS50016"/>
    </source>
</evidence>
<name>A0A9Q0EVN5_9TELE</name>
<feature type="disulfide bond" evidence="33">
    <location>
        <begin position="1512"/>
        <end position="1522"/>
    </location>
</feature>
<comment type="similarity">
    <text evidence="6">Belongs to the fibulin family.</text>
</comment>
<keyword evidence="19" id="KW-0833">Ubl conjugation pathway</keyword>
<dbReference type="FunFam" id="2.10.25.10:FF:001228">
    <property type="entry name" value="Fibulin 1"/>
    <property type="match status" value="1"/>
</dbReference>
<dbReference type="InterPro" id="IPR011011">
    <property type="entry name" value="Znf_FYVE_PHD"/>
</dbReference>
<dbReference type="GO" id="GO:0003677">
    <property type="term" value="F:DNA binding"/>
    <property type="evidence" value="ECO:0007669"/>
    <property type="project" value="UniProtKB-KW"/>
</dbReference>
<feature type="domain" description="RING-type" evidence="38">
    <location>
        <begin position="44"/>
        <end position="102"/>
    </location>
</feature>
<gene>
    <name evidence="40" type="ORF">NHX12_020639</name>
</gene>
<dbReference type="InterPro" id="IPR003649">
    <property type="entry name" value="Bbox_C"/>
</dbReference>
<evidence type="ECO:0000256" key="17">
    <source>
        <dbReference type="ARBA" id="ARBA00022737"/>
    </source>
</evidence>
<dbReference type="Pfam" id="PF13445">
    <property type="entry name" value="zf-RING_UBOX"/>
    <property type="match status" value="1"/>
</dbReference>
<keyword evidence="26 33" id="KW-1015">Disulfide bond</keyword>
<dbReference type="SMART" id="SM00297">
    <property type="entry name" value="BROMO"/>
    <property type="match status" value="1"/>
</dbReference>
<dbReference type="GO" id="GO:0005509">
    <property type="term" value="F:calcium ion binding"/>
    <property type="evidence" value="ECO:0007669"/>
    <property type="project" value="InterPro"/>
</dbReference>
<feature type="domain" description="PHD-type" evidence="36">
    <location>
        <begin position="727"/>
        <end position="774"/>
    </location>
</feature>
<evidence type="ECO:0000256" key="9">
    <source>
        <dbReference type="ARBA" id="ARBA00018804"/>
    </source>
</evidence>
<comment type="function">
    <text evidence="30">May play a role in the regulation of cytokinesis. May play a role in signaling by stimulating protein glycosylation. Induces neuritogenesis by activating the Ras-MAP kinase pathway and is necessary for the survival of cerebellar neurons. Does not appear to play a major role in ciliogenesis.</text>
</comment>
<evidence type="ECO:0000256" key="4">
    <source>
        <dbReference type="ARBA" id="ARBA00004498"/>
    </source>
</evidence>
<evidence type="ECO:0000259" key="35">
    <source>
        <dbReference type="PROSITE" id="PS50014"/>
    </source>
</evidence>
<dbReference type="InterPro" id="IPR011989">
    <property type="entry name" value="ARM-like"/>
</dbReference>
<dbReference type="SMART" id="SM00336">
    <property type="entry name" value="BBOX"/>
    <property type="match status" value="2"/>
</dbReference>
<evidence type="ECO:0000256" key="32">
    <source>
        <dbReference type="PROSITE-ProRule" id="PRU00035"/>
    </source>
</evidence>
<dbReference type="InterPro" id="IPR018097">
    <property type="entry name" value="EGF_Ca-bd_CS"/>
</dbReference>
<evidence type="ECO:0000256" key="33">
    <source>
        <dbReference type="PROSITE-ProRule" id="PRU00076"/>
    </source>
</evidence>
<dbReference type="PROSITE" id="PS01186">
    <property type="entry name" value="EGF_2"/>
    <property type="match status" value="2"/>
</dbReference>
<dbReference type="SUPFAM" id="SSF57903">
    <property type="entry name" value="FYVE/PHD zinc finger"/>
    <property type="match status" value="1"/>
</dbReference>
<dbReference type="PROSITE" id="PS01359">
    <property type="entry name" value="ZF_PHD_1"/>
    <property type="match status" value="1"/>
</dbReference>
<comment type="caution">
    <text evidence="40">The sequence shown here is derived from an EMBL/GenBank/DDBJ whole genome shotgun (WGS) entry which is preliminary data.</text>
</comment>
<keyword evidence="29" id="KW-0539">Nucleus</keyword>
<keyword evidence="24 32" id="KW-0103">Bromodomain</keyword>
<dbReference type="InterPro" id="IPR013083">
    <property type="entry name" value="Znf_RING/FYVE/PHD"/>
</dbReference>
<keyword evidence="18 31" id="KW-0863">Zinc-finger</keyword>
<evidence type="ECO:0000256" key="21">
    <source>
        <dbReference type="ARBA" id="ARBA00022837"/>
    </source>
</evidence>
<dbReference type="FunFam" id="3.30.160.60:FF:000074">
    <property type="entry name" value="Tripartite motif containing 66"/>
    <property type="match status" value="1"/>
</dbReference>
<comment type="pathway">
    <text evidence="5">Protein modification; protein ubiquitination.</text>
</comment>
<protein>
    <recommendedName>
        <fullName evidence="9">Ataxin-10</fullName>
        <ecNumber evidence="8">2.3.2.27</ecNumber>
    </recommendedName>
</protein>
<evidence type="ECO:0000256" key="23">
    <source>
        <dbReference type="ARBA" id="ARBA00023054"/>
    </source>
</evidence>
<evidence type="ECO:0000256" key="13">
    <source>
        <dbReference type="ARBA" id="ARBA00022536"/>
    </source>
</evidence>
<dbReference type="PROSITE" id="PS50016">
    <property type="entry name" value="ZF_PHD_2"/>
    <property type="match status" value="1"/>
</dbReference>
<keyword evidence="25" id="KW-0238">DNA-binding</keyword>
<evidence type="ECO:0000256" key="16">
    <source>
        <dbReference type="ARBA" id="ARBA00022729"/>
    </source>
</evidence>
<dbReference type="Pfam" id="PF09759">
    <property type="entry name" value="Atx10homo_assoc"/>
    <property type="match status" value="1"/>
</dbReference>
<keyword evidence="14" id="KW-0808">Transferase</keyword>
<keyword evidence="12" id="KW-0272">Extracellular matrix</keyword>
<dbReference type="PROSITE" id="PS50119">
    <property type="entry name" value="ZF_BBOX"/>
    <property type="match status" value="2"/>
</dbReference>
<dbReference type="SMART" id="SM00502">
    <property type="entry name" value="BBC"/>
    <property type="match status" value="1"/>
</dbReference>
<dbReference type="CDD" id="cd15541">
    <property type="entry name" value="PHD_TIF1_like"/>
    <property type="match status" value="1"/>
</dbReference>
<dbReference type="PANTHER" id="PTHR45915">
    <property type="entry name" value="TRANSCRIPTION INTERMEDIARY FACTOR"/>
    <property type="match status" value="1"/>
</dbReference>
<keyword evidence="20" id="KW-0862">Zinc</keyword>
<feature type="domain" description="B box-type" evidence="39">
    <location>
        <begin position="129"/>
        <end position="182"/>
    </location>
</feature>
<dbReference type="EC" id="2.3.2.27" evidence="8"/>
<feature type="domain" description="Bromo" evidence="35">
    <location>
        <begin position="811"/>
        <end position="886"/>
    </location>
</feature>
<evidence type="ECO:0000256" key="12">
    <source>
        <dbReference type="ARBA" id="ARBA00022530"/>
    </source>
</evidence>
<dbReference type="InterPro" id="IPR036427">
    <property type="entry name" value="Bromodomain-like_sf"/>
</dbReference>
<feature type="compositionally biased region" description="Pro residues" evidence="34">
    <location>
        <begin position="466"/>
        <end position="478"/>
    </location>
</feature>
<evidence type="ECO:0000256" key="34">
    <source>
        <dbReference type="SAM" id="MobiDB-lite"/>
    </source>
</evidence>
<dbReference type="Proteomes" id="UP001148018">
    <property type="component" value="Unassembled WGS sequence"/>
</dbReference>
<dbReference type="InterPro" id="IPR016024">
    <property type="entry name" value="ARM-type_fold"/>
</dbReference>
<evidence type="ECO:0000256" key="1">
    <source>
        <dbReference type="ARBA" id="ARBA00000900"/>
    </source>
</evidence>
<dbReference type="InterPro" id="IPR001487">
    <property type="entry name" value="Bromodomain"/>
</dbReference>
<comment type="similarity">
    <text evidence="7">Belongs to the ataxin-10 family.</text>
</comment>
<evidence type="ECO:0000259" key="39">
    <source>
        <dbReference type="PROSITE" id="PS50119"/>
    </source>
</evidence>
<dbReference type="InterPro" id="IPR026823">
    <property type="entry name" value="cEGF"/>
</dbReference>
<dbReference type="FunFam" id="3.30.40.10:FF:000123">
    <property type="entry name" value="E3 ubiquitin-protein ligase TRIM33"/>
    <property type="match status" value="1"/>
</dbReference>
<evidence type="ECO:0000256" key="14">
    <source>
        <dbReference type="ARBA" id="ARBA00022679"/>
    </source>
</evidence>
<proteinExistence type="inferred from homology"/>
<evidence type="ECO:0000256" key="26">
    <source>
        <dbReference type="ARBA" id="ARBA00023157"/>
    </source>
</evidence>
<evidence type="ECO:0000256" key="15">
    <source>
        <dbReference type="ARBA" id="ARBA00022723"/>
    </source>
</evidence>
<keyword evidence="23" id="KW-0175">Coiled coil</keyword>
<dbReference type="Pfam" id="PF00628">
    <property type="entry name" value="PHD"/>
    <property type="match status" value="1"/>
</dbReference>
<feature type="compositionally biased region" description="Basic and acidic residues" evidence="34">
    <location>
        <begin position="943"/>
        <end position="961"/>
    </location>
</feature>
<feature type="domain" description="EGF-like" evidence="37">
    <location>
        <begin position="1425"/>
        <end position="1465"/>
    </location>
</feature>
<comment type="catalytic activity">
    <reaction evidence="1">
        <text>S-ubiquitinyl-[E2 ubiquitin-conjugating enzyme]-L-cysteine + [acceptor protein]-L-lysine = [E2 ubiquitin-conjugating enzyme]-L-cysteine + N(6)-ubiquitinyl-[acceptor protein]-L-lysine.</text>
        <dbReference type="EC" id="2.3.2.27"/>
    </reaction>
</comment>
<dbReference type="SMART" id="SM00181">
    <property type="entry name" value="EGF"/>
    <property type="match status" value="8"/>
</dbReference>
<sequence length="2174" mass="239313">MDESSENVDNDDIVIIVENEAESLPAEEERLKQLGANFGLMDTCPICKLSLNNREPKILPCLHSFCKRCLPPPFRTADPRRDPQFQVDHNKPMGAIRCPVCRQECWEMDVLDNFFVKDSAELPSSTVEKNSQVCMSCDDNTEATGYCVECVEFLCVTCIEAHQRVKFTRDHTIRQKEEMSPEAVGMTTPRPVFCDVHKQEPLKLFCETCDRLTCRDCQLLKHKDHNYQFLEDAYRNHRQYLENMTQQLMQKRKAIEEVSTCISSGLQQVDENRKSVTNEIKKSICSLIMEINRKGKILVNQLETLTKDHEIGLKKQQDEVTSLTRHLDHVIRFTKWATSSHSTTALLYCKRLILFQIHYLMRANCNPSIVPQSSVRFQCRSGFWASNVDLGSLLVERAPGRQSVPNPPMPPRGEGSSGSLSASNQQRQSTLAQLQMQVEKLAQQPNRPPVPNHWSWYQNVRVPGNPQGPPGPPPPTRPIPGGSSPSQMPPGLAQQRSKYGAPQPNPRSPSSSMLHNSGFPPQSLRELIHSSGFPPKPMDAMQGASRYPPTLSSGPATQALLHQRALSDPSFLKRSEPSGVPPSITISIPKPSYTDPSHASTATDRNASKPSSSERGAGTTSWAKPYVSDPTPPQAAKRRRRASPGPIIVIKDEPEDEDDVHFVQSTAGASLPDSSTGAQSQGPTQPDPPQEQTPVIAEPPAEQEKETPKTPQQPQEKRAGPDDDPNEDWCAVCQNGGELLCCDKCPKVYHLACHIPTLHESPSGEWFCSFCRDLVSPEMRYDCDDTASPTEDPSLSPVDRRKCERLLLRLFVNDFSADFQQAAAPSETRRFKELIKTPMDLSIVKRRLESRSPGDIPYVAPEQFITDVRLIFSNCSKYYKVTSEVGSAGLYLEDYFEEQVKAVYPDTLFPGGREERMIPPLEEEIEEEDEAMEGDVAPVTKGDHEAAAPEKEEGSGTEEKGVSTATGSGGGLALPDRVKQEHHTPEKESPQSDPLTAFSGLPPAGSPGENRVPPAPEETQALEDLLEDLLAAETQLAQAGHQLASEELEAPDDPLAAASPGDLQAPEDLPDPEVQQTPLSPDLPASEEPEELLALTWRAEEPPQAPIDSLAEAPGSQKVEPASTAKEGGEEEAGREVEKNWREQKEKNWREQKEKNWREQKEKNWRELKEQNRRELKEKNRREWKEQNRRELKEKKRRRELKEKRGGELKEKRGGEIVQDQCCARTASGLRCSTGIAIARERGACEQPLFRGEPWGAVSKLCLGSATCGCLDGYRLKLDGISCEDVNECLSGSHSCSLGQMCINTVGSFQCQLETLCGTGYQLTDHHACRDIDECVLGSHNCGPDFLCTNTGGSFSCHPKDTCSTGFIRDAAGSCIDLNECVTKSSPCPAGQTCVNTLGSHTCRHNTVLCGRGYRLNQDGTRCQDVDECRAGGVCGGHGCVNLLGSYRCECHLGFIFNAVTKLCEDINECRHYPGRLCAHKCDNTEGSYLCSCASGFKLALDGRACQDVNECEEATPCSQQCVNIYGSYQCYCRRGYQLSHLDGFTCEDTDECAALPYDGHMCAYRCSNAPGGFYCTCPPVGYTLAANGRTCQDIDECATGSHTCSESQSCFNLQGDFRCLSFDCPLHFLPASEGALPLRISFYNVTFPTRVPAPAPVFRLGAANAAPGDDLRLSIASGDEEGYFSAERRPPQGGVIALRRPLSAPRDFLLTVEMTLIRYGTPHLYLAKIAVFVTQEPEAVEKDVFCSLWGLLTRLREELEASGRDEEGDELNLQLIAECFRAQRNTCVQSPRNQALLRELSFIEESLKVISMLQRIHLQNGGAALEPLRCGLQFLGNIAVGNQLCKDVLWRLSFPHLMLDLLSGEDEKVVSNASMVLHTCLDEGKVEELAKPDNIPLALRVMELCRTHPDIDWTVLIATQHFLKSSSLVASMYSGISHLERMTLLELLAAQLGAGGGVNSGVPGGVASHLASSFQSDCGAVLALASGSADGDEEALTVICLLDVLCEMTSDLEQFMFLQDHDGLLQAAVGLLHKVHALGKASKNVFSASQNFSSFSSSGGGDPASPSVSFKAHLIRLIGNLSHRHPGNQNQVRKMDGIPLIMDNCSIDSNNPFISQWAIFAIRNLMEQNPENQKLVAAMDRQGNADLSALSALGLDVEERDGGLLLKPTKKNN</sequence>
<dbReference type="InterPro" id="IPR000315">
    <property type="entry name" value="Znf_B-box"/>
</dbReference>
<feature type="compositionally biased region" description="Basic and acidic residues" evidence="34">
    <location>
        <begin position="976"/>
        <end position="990"/>
    </location>
</feature>
<keyword evidence="13 33" id="KW-0245">EGF-like domain</keyword>
<feature type="compositionally biased region" description="Polar residues" evidence="34">
    <location>
        <begin position="594"/>
        <end position="622"/>
    </location>
</feature>
<dbReference type="InterPro" id="IPR017907">
    <property type="entry name" value="Znf_RING_CS"/>
</dbReference>
<dbReference type="SMART" id="SM00249">
    <property type="entry name" value="PHD"/>
    <property type="match status" value="2"/>
</dbReference>